<organism evidence="1 2">
    <name type="scientific">Actinomyces johnsonii F0542</name>
    <dbReference type="NCBI Taxonomy" id="1321818"/>
    <lineage>
        <taxon>Bacteria</taxon>
        <taxon>Bacillati</taxon>
        <taxon>Actinomycetota</taxon>
        <taxon>Actinomycetes</taxon>
        <taxon>Actinomycetales</taxon>
        <taxon>Actinomycetaceae</taxon>
        <taxon>Actinomyces</taxon>
    </lineage>
</organism>
<keyword evidence="2" id="KW-1185">Reference proteome</keyword>
<gene>
    <name evidence="1" type="ORF">HMPREF1979_00100</name>
</gene>
<reference evidence="1 2" key="1">
    <citation type="submission" date="2013-08" db="EMBL/GenBank/DDBJ databases">
        <authorList>
            <person name="Weinstock G."/>
            <person name="Sodergren E."/>
            <person name="Wylie T."/>
            <person name="Fulton L."/>
            <person name="Fulton R."/>
            <person name="Fronick C."/>
            <person name="O'Laughlin M."/>
            <person name="Godfrey J."/>
            <person name="Miner T."/>
            <person name="Herter B."/>
            <person name="Appelbaum E."/>
            <person name="Cordes M."/>
            <person name="Lek S."/>
            <person name="Wollam A."/>
            <person name="Pepin K.H."/>
            <person name="Palsikar V.B."/>
            <person name="Mitreva M."/>
            <person name="Wilson R.K."/>
        </authorList>
    </citation>
    <scope>NUCLEOTIDE SEQUENCE [LARGE SCALE GENOMIC DNA]</scope>
    <source>
        <strain evidence="1 2">F0542</strain>
    </source>
</reference>
<name>U1S1W5_9ACTO</name>
<dbReference type="AlphaFoldDB" id="U1S1W5"/>
<dbReference type="HOGENOM" id="CLU_3246040_0_0_11"/>
<evidence type="ECO:0000313" key="2">
    <source>
        <dbReference type="Proteomes" id="UP000016536"/>
    </source>
</evidence>
<sequence>MSKSVTKKPTRSSDLRQNRGIMRFLSDTLNPFRVFVTDLDTK</sequence>
<dbReference type="Proteomes" id="UP000016536">
    <property type="component" value="Unassembled WGS sequence"/>
</dbReference>
<protein>
    <submittedName>
        <fullName evidence="1">Uncharacterized protein</fullName>
    </submittedName>
</protein>
<accession>U1S1W5</accession>
<comment type="caution">
    <text evidence="1">The sequence shown here is derived from an EMBL/GenBank/DDBJ whole genome shotgun (WGS) entry which is preliminary data.</text>
</comment>
<evidence type="ECO:0000313" key="1">
    <source>
        <dbReference type="EMBL" id="ERH25868.1"/>
    </source>
</evidence>
<proteinExistence type="predicted"/>
<dbReference type="EMBL" id="AWSE01000006">
    <property type="protein sequence ID" value="ERH25868.1"/>
    <property type="molecule type" value="Genomic_DNA"/>
</dbReference>